<evidence type="ECO:0000256" key="1">
    <source>
        <dbReference type="ARBA" id="ARBA00001947"/>
    </source>
</evidence>
<evidence type="ECO:0000256" key="5">
    <source>
        <dbReference type="ARBA" id="ARBA00023002"/>
    </source>
</evidence>
<comment type="cofactor">
    <cofactor evidence="1">
        <name>Zn(2+)</name>
        <dbReference type="ChEBI" id="CHEBI:29105"/>
    </cofactor>
</comment>
<dbReference type="Proteomes" id="UP000547209">
    <property type="component" value="Unassembled WGS sequence"/>
</dbReference>
<gene>
    <name evidence="7" type="ORF">H7C19_04900</name>
</gene>
<dbReference type="GO" id="GO:0046872">
    <property type="term" value="F:metal ion binding"/>
    <property type="evidence" value="ECO:0007669"/>
    <property type="project" value="UniProtKB-KW"/>
</dbReference>
<dbReference type="RefSeq" id="WP_185141465.1">
    <property type="nucleotide sequence ID" value="NZ_JACJVP010000006.1"/>
</dbReference>
<dbReference type="GO" id="GO:0016491">
    <property type="term" value="F:oxidoreductase activity"/>
    <property type="evidence" value="ECO:0007669"/>
    <property type="project" value="UniProtKB-KW"/>
</dbReference>
<reference evidence="7 8" key="1">
    <citation type="submission" date="2020-08" db="EMBL/GenBank/DDBJ databases">
        <title>Cohnella phylogeny.</title>
        <authorList>
            <person name="Dunlap C."/>
        </authorList>
    </citation>
    <scope>NUCLEOTIDE SEQUENCE [LARGE SCALE GENOMIC DNA]</scope>
    <source>
        <strain evidence="7 8">DSM 28246</strain>
    </source>
</reference>
<name>A0A7X0RPS7_9BACL</name>
<evidence type="ECO:0000256" key="3">
    <source>
        <dbReference type="ARBA" id="ARBA00022723"/>
    </source>
</evidence>
<keyword evidence="8" id="KW-1185">Reference proteome</keyword>
<comment type="caution">
    <text evidence="7">The sequence shown here is derived from an EMBL/GenBank/DDBJ whole genome shotgun (WGS) entry which is preliminary data.</text>
</comment>
<dbReference type="AlphaFoldDB" id="A0A7X0RPS7"/>
<dbReference type="Gene3D" id="3.90.180.10">
    <property type="entry name" value="Medium-chain alcohol dehydrogenases, catalytic domain"/>
    <property type="match status" value="2"/>
</dbReference>
<organism evidence="7 8">
    <name type="scientific">Cohnella nanjingensis</name>
    <dbReference type="NCBI Taxonomy" id="1387779"/>
    <lineage>
        <taxon>Bacteria</taxon>
        <taxon>Bacillati</taxon>
        <taxon>Bacillota</taxon>
        <taxon>Bacilli</taxon>
        <taxon>Bacillales</taxon>
        <taxon>Paenibacillaceae</taxon>
        <taxon>Cohnella</taxon>
    </lineage>
</organism>
<dbReference type="SUPFAM" id="SSF51735">
    <property type="entry name" value="NAD(P)-binding Rossmann-fold domains"/>
    <property type="match status" value="1"/>
</dbReference>
<dbReference type="SUPFAM" id="SSF50129">
    <property type="entry name" value="GroES-like"/>
    <property type="match status" value="1"/>
</dbReference>
<dbReference type="InterPro" id="IPR011032">
    <property type="entry name" value="GroES-like_sf"/>
</dbReference>
<evidence type="ECO:0000256" key="4">
    <source>
        <dbReference type="ARBA" id="ARBA00022833"/>
    </source>
</evidence>
<dbReference type="InterPro" id="IPR036291">
    <property type="entry name" value="NAD(P)-bd_dom_sf"/>
</dbReference>
<evidence type="ECO:0000259" key="6">
    <source>
        <dbReference type="Pfam" id="PF08240"/>
    </source>
</evidence>
<dbReference type="Gene3D" id="3.40.50.720">
    <property type="entry name" value="NAD(P)-binding Rossmann-like Domain"/>
    <property type="match status" value="1"/>
</dbReference>
<dbReference type="EMBL" id="JACJVP010000006">
    <property type="protein sequence ID" value="MBB6670024.1"/>
    <property type="molecule type" value="Genomic_DNA"/>
</dbReference>
<keyword evidence="3" id="KW-0479">Metal-binding</keyword>
<dbReference type="InterPro" id="IPR013154">
    <property type="entry name" value="ADH-like_N"/>
</dbReference>
<evidence type="ECO:0000256" key="2">
    <source>
        <dbReference type="ARBA" id="ARBA00008072"/>
    </source>
</evidence>
<evidence type="ECO:0000313" key="7">
    <source>
        <dbReference type="EMBL" id="MBB6670024.1"/>
    </source>
</evidence>
<evidence type="ECO:0000313" key="8">
    <source>
        <dbReference type="Proteomes" id="UP000547209"/>
    </source>
</evidence>
<dbReference type="PANTHER" id="PTHR43350:SF19">
    <property type="entry name" value="D-GULOSIDE 3-DEHYDROGENASE"/>
    <property type="match status" value="1"/>
</dbReference>
<proteinExistence type="inferred from homology"/>
<dbReference type="PANTHER" id="PTHR43350">
    <property type="entry name" value="NAD-DEPENDENT ALCOHOL DEHYDROGENASE"/>
    <property type="match status" value="1"/>
</dbReference>
<comment type="similarity">
    <text evidence="2">Belongs to the zinc-containing alcohol dehydrogenase family.</text>
</comment>
<protein>
    <recommendedName>
        <fullName evidence="6">Alcohol dehydrogenase-like N-terminal domain-containing protein</fullName>
    </recommendedName>
</protein>
<accession>A0A7X0RPS7</accession>
<keyword evidence="5" id="KW-0560">Oxidoreductase</keyword>
<sequence length="328" mass="36288">MKAEAVVFTDVRQVRFMEVEVPAPGPEDVCVELEYSWISNGTESSFLYGDRILGDTVTRPGDKLPFPQVAGYQKVGIVRSVGERVTDLKPGDRVFASISKVDEMFFETGGHLNPSITHRSEVWKLPEGANPVAYSALVLTQVGYNCGIRPAVAEGDVAVVIGDGLVGQWAAQTLAHRGADVTVLGRHNRRLAMLPPHIRTWNLRERPLAEWLGTRGDFAVVVDSVGSLETFGELMPAMKRNGHFVSAGFYGTAGTIDIQYLRAQEITLHCPAGWEKARMDATLAGIRDGWLQTTPLITHRLPAREAEKAWRMIMDKSEFFLGIVLDWR</sequence>
<keyword evidence="4" id="KW-0862">Zinc</keyword>
<dbReference type="Pfam" id="PF08240">
    <property type="entry name" value="ADH_N"/>
    <property type="match status" value="1"/>
</dbReference>
<feature type="domain" description="Alcohol dehydrogenase-like N-terminal" evidence="6">
    <location>
        <begin position="56"/>
        <end position="97"/>
    </location>
</feature>